<dbReference type="OrthoDB" id="9808461at2"/>
<dbReference type="Proteomes" id="UP000321934">
    <property type="component" value="Chromosome"/>
</dbReference>
<dbReference type="InterPro" id="IPR051447">
    <property type="entry name" value="Lipoprotein-release_system"/>
</dbReference>
<evidence type="ECO:0000259" key="8">
    <source>
        <dbReference type="Pfam" id="PF02687"/>
    </source>
</evidence>
<feature type="transmembrane region" description="Helical" evidence="7">
    <location>
        <begin position="382"/>
        <end position="404"/>
    </location>
</feature>
<dbReference type="PANTHER" id="PTHR30489:SF0">
    <property type="entry name" value="LIPOPROTEIN-RELEASING SYSTEM TRANSMEMBRANE PROTEIN LOLE"/>
    <property type="match status" value="1"/>
</dbReference>
<dbReference type="PANTHER" id="PTHR30489">
    <property type="entry name" value="LIPOPROTEIN-RELEASING SYSTEM TRANSMEMBRANE PROTEIN LOLE"/>
    <property type="match status" value="1"/>
</dbReference>
<dbReference type="GO" id="GO:0044874">
    <property type="term" value="P:lipoprotein localization to outer membrane"/>
    <property type="evidence" value="ECO:0007669"/>
    <property type="project" value="TreeGrafter"/>
</dbReference>
<gene>
    <name evidence="10" type="ORF">Deia_00058</name>
</gene>
<protein>
    <submittedName>
        <fullName evidence="10">ABC transporter periplasmic/transmembrane protein</fullName>
    </submittedName>
</protein>
<evidence type="ECO:0000256" key="3">
    <source>
        <dbReference type="ARBA" id="ARBA00022475"/>
    </source>
</evidence>
<keyword evidence="11" id="KW-1185">Reference proteome</keyword>
<proteinExistence type="inferred from homology"/>
<keyword evidence="4 7" id="KW-0812">Transmembrane</keyword>
<reference evidence="10 11" key="1">
    <citation type="journal article" date="2019" name="ISME J.">
        <title>Deianiraea, an extracellular bacterium associated with the ciliate Paramecium, suggests an alternative scenario for the evolution of Rickettsiales.</title>
        <authorList>
            <person name="Castelli M."/>
            <person name="Sabaneyeva E."/>
            <person name="Lanzoni O."/>
            <person name="Lebedeva N."/>
            <person name="Floriano A.M."/>
            <person name="Gaiarsa S."/>
            <person name="Benken K."/>
            <person name="Modeo L."/>
            <person name="Bandi C."/>
            <person name="Potekhin A."/>
            <person name="Sassera D."/>
            <person name="Petroni G."/>
        </authorList>
    </citation>
    <scope>NUCLEOTIDE SEQUENCE [LARGE SCALE GENOMIC DNA]</scope>
    <source>
        <strain evidence="10">CyL4-1</strain>
    </source>
</reference>
<comment type="subcellular location">
    <subcellularLocation>
        <location evidence="1">Cell membrane</location>
        <topology evidence="1">Multi-pass membrane protein</topology>
    </subcellularLocation>
</comment>
<feature type="domain" description="ABC3 transporter permease C-terminal" evidence="8">
    <location>
        <begin position="281"/>
        <end position="412"/>
    </location>
</feature>
<evidence type="ECO:0000256" key="5">
    <source>
        <dbReference type="ARBA" id="ARBA00022989"/>
    </source>
</evidence>
<evidence type="ECO:0000313" key="10">
    <source>
        <dbReference type="EMBL" id="QED22872.1"/>
    </source>
</evidence>
<accession>A0A5B8XBZ4</accession>
<keyword evidence="3" id="KW-1003">Cell membrane</keyword>
<dbReference type="Pfam" id="PF12704">
    <property type="entry name" value="MacB_PCD"/>
    <property type="match status" value="1"/>
</dbReference>
<evidence type="ECO:0000256" key="7">
    <source>
        <dbReference type="SAM" id="Phobius"/>
    </source>
</evidence>
<dbReference type="AlphaFoldDB" id="A0A5B8XBZ4"/>
<organism evidence="10 11">
    <name type="scientific">Candidatus Deianiraea vastatrix</name>
    <dbReference type="NCBI Taxonomy" id="2163644"/>
    <lineage>
        <taxon>Bacteria</taxon>
        <taxon>Pseudomonadati</taxon>
        <taxon>Pseudomonadota</taxon>
        <taxon>Alphaproteobacteria</taxon>
        <taxon>Rickettsiales</taxon>
        <taxon>Candidatus Deianiraeaceae</taxon>
        <taxon>Candidatus Deianiraea</taxon>
    </lineage>
</organism>
<feature type="transmembrane region" description="Helical" evidence="7">
    <location>
        <begin position="277"/>
        <end position="296"/>
    </location>
</feature>
<evidence type="ECO:0000256" key="6">
    <source>
        <dbReference type="ARBA" id="ARBA00023136"/>
    </source>
</evidence>
<keyword evidence="6 7" id="KW-0472">Membrane</keyword>
<comment type="similarity">
    <text evidence="2">Belongs to the ABC-4 integral membrane protein family. LolC/E subfamily.</text>
</comment>
<evidence type="ECO:0000256" key="2">
    <source>
        <dbReference type="ARBA" id="ARBA00005236"/>
    </source>
</evidence>
<name>A0A5B8XBZ4_9RICK</name>
<dbReference type="InterPro" id="IPR025857">
    <property type="entry name" value="MacB_PCD"/>
</dbReference>
<dbReference type="Pfam" id="PF02687">
    <property type="entry name" value="FtsX"/>
    <property type="match status" value="1"/>
</dbReference>
<evidence type="ECO:0000259" key="9">
    <source>
        <dbReference type="Pfam" id="PF12704"/>
    </source>
</evidence>
<sequence length="421" mass="46348">MRKSTIVSISYRYLKSSKNHKSFSSASIISCIGVTISVATLIVVLSVMNGFVSELSQKILGTNAHITLSNDGFGNIEYYSKVVDEFKDVNNVVYANPVVEGQGMLINARNNASSGVLVRGYLVKDLEYKSDLYKSILLHPDCEDKDLFNGKNGVLIGSLLARSLGIGVGQNVSLVTAIGDKTIFGFVPRYKDFFICGVFETGTSLTDSSMVLTSFEMAQILFKYKNGASGVEIYLKDHLKVDEFRHFVETKGLWKGIIFDWQTSNDGLFSAMKVERVVMSFILSLFLIVSMFGIFANMNSLVMSKIKNIAIMLSMGVGRRNIAQIFFISGSIIGIFGTICGVIVGVLFASNIEGIKRFLESFSGVELFNGAVYFLSYLPSKVFISDVIFVVCMSLFFTIISSILPAVRASRVKISDTLRQI</sequence>
<feature type="transmembrane region" description="Helical" evidence="7">
    <location>
        <begin position="322"/>
        <end position="349"/>
    </location>
</feature>
<evidence type="ECO:0000256" key="1">
    <source>
        <dbReference type="ARBA" id="ARBA00004651"/>
    </source>
</evidence>
<keyword evidence="5 7" id="KW-1133">Transmembrane helix</keyword>
<dbReference type="EMBL" id="CP029077">
    <property type="protein sequence ID" value="QED22872.1"/>
    <property type="molecule type" value="Genomic_DNA"/>
</dbReference>
<feature type="domain" description="MacB-like periplasmic core" evidence="9">
    <location>
        <begin position="27"/>
        <end position="244"/>
    </location>
</feature>
<evidence type="ECO:0000256" key="4">
    <source>
        <dbReference type="ARBA" id="ARBA00022692"/>
    </source>
</evidence>
<dbReference type="InterPro" id="IPR003838">
    <property type="entry name" value="ABC3_permease_C"/>
</dbReference>
<feature type="transmembrane region" description="Helical" evidence="7">
    <location>
        <begin position="23"/>
        <end position="48"/>
    </location>
</feature>
<evidence type="ECO:0000313" key="11">
    <source>
        <dbReference type="Proteomes" id="UP000321934"/>
    </source>
</evidence>
<dbReference type="GO" id="GO:0098797">
    <property type="term" value="C:plasma membrane protein complex"/>
    <property type="evidence" value="ECO:0007669"/>
    <property type="project" value="TreeGrafter"/>
</dbReference>
<dbReference type="RefSeq" id="WP_146820180.1">
    <property type="nucleotide sequence ID" value="NZ_CP029077.1"/>
</dbReference>